<dbReference type="Proteomes" id="UP000294823">
    <property type="component" value="Unassembled WGS sequence"/>
</dbReference>
<organism evidence="13 14">
    <name type="scientific">Halomonas marinisediminis</name>
    <dbReference type="NCBI Taxonomy" id="2546095"/>
    <lineage>
        <taxon>Bacteria</taxon>
        <taxon>Pseudomonadati</taxon>
        <taxon>Pseudomonadota</taxon>
        <taxon>Gammaproteobacteria</taxon>
        <taxon>Oceanospirillales</taxon>
        <taxon>Halomonadaceae</taxon>
        <taxon>Halomonas</taxon>
    </lineage>
</organism>
<sequence>MDFSWLSDPFYQGYLWEGFVNTLWLLLVSAVGGLLLAVGVALARLRGPRPLAWLTWAFTTVIRGTPLLVQLFFFYYGVGRLLEGVPGIRESVLWPLLRDPFFFGALTFILSVGAYSGEIIRGAMQSVPRGELEAGRAFGLSSFQVLVRLWLPRALQLCLPTLTGEMILLLKSIPLVSTIALMDLLQAANIIRDETFLVYEPLMLIAGIYLATTVVLTLTLRLVELNFPGMRPTRRRWLTTHGTGVH</sequence>
<evidence type="ECO:0000313" key="14">
    <source>
        <dbReference type="Proteomes" id="UP000294823"/>
    </source>
</evidence>
<dbReference type="RefSeq" id="WP_132043701.1">
    <property type="nucleotide sequence ID" value="NZ_SLTR01000013.1"/>
</dbReference>
<keyword evidence="4" id="KW-1003">Cell membrane</keyword>
<dbReference type="InterPro" id="IPR035906">
    <property type="entry name" value="MetI-like_sf"/>
</dbReference>
<reference evidence="13 14" key="1">
    <citation type="submission" date="2019-03" db="EMBL/GenBank/DDBJ databases">
        <title>Halomonas marinisediminis sp. nov., a moderately halophilic bacterium isolated from the Bohai Gulf.</title>
        <authorList>
            <person name="Ji X."/>
        </authorList>
    </citation>
    <scope>NUCLEOTIDE SEQUENCE [LARGE SCALE GENOMIC DNA]</scope>
    <source>
        <strain evidence="13 14">204</strain>
    </source>
</reference>
<keyword evidence="7" id="KW-0029">Amino-acid transport</keyword>
<dbReference type="Gene3D" id="1.10.3720.10">
    <property type="entry name" value="MetI-like"/>
    <property type="match status" value="1"/>
</dbReference>
<comment type="caution">
    <text evidence="13">The sequence shown here is derived from an EMBL/GenBank/DDBJ whole genome shotgun (WGS) entry which is preliminary data.</text>
</comment>
<proteinExistence type="inferred from homology"/>
<comment type="similarity">
    <text evidence="2">Belongs to the binding-protein-dependent transport system permease family. HisMQ subfamily.</text>
</comment>
<dbReference type="PROSITE" id="PS50928">
    <property type="entry name" value="ABC_TM1"/>
    <property type="match status" value="1"/>
</dbReference>
<keyword evidence="9 11" id="KW-0472">Membrane</keyword>
<evidence type="ECO:0000256" key="1">
    <source>
        <dbReference type="ARBA" id="ARBA00004429"/>
    </source>
</evidence>
<name>A0ABY2D5W3_9GAMM</name>
<feature type="transmembrane region" description="Helical" evidence="11">
    <location>
        <begin position="101"/>
        <end position="120"/>
    </location>
</feature>
<evidence type="ECO:0000256" key="6">
    <source>
        <dbReference type="ARBA" id="ARBA00022692"/>
    </source>
</evidence>
<evidence type="ECO:0000313" key="13">
    <source>
        <dbReference type="EMBL" id="TDB02101.1"/>
    </source>
</evidence>
<keyword evidence="6 11" id="KW-0812">Transmembrane</keyword>
<evidence type="ECO:0000259" key="12">
    <source>
        <dbReference type="PROSITE" id="PS50928"/>
    </source>
</evidence>
<protein>
    <recommendedName>
        <fullName evidence="10">Arginine ABC transporter permease protein ArtM</fullName>
    </recommendedName>
</protein>
<evidence type="ECO:0000256" key="10">
    <source>
        <dbReference type="ARBA" id="ARBA00040319"/>
    </source>
</evidence>
<keyword evidence="14" id="KW-1185">Reference proteome</keyword>
<comment type="subcellular location">
    <subcellularLocation>
        <location evidence="1">Cell inner membrane</location>
        <topology evidence="1">Multi-pass membrane protein</topology>
    </subcellularLocation>
    <subcellularLocation>
        <location evidence="11">Cell membrane</location>
        <topology evidence="11">Multi-pass membrane protein</topology>
    </subcellularLocation>
</comment>
<dbReference type="Pfam" id="PF00528">
    <property type="entry name" value="BPD_transp_1"/>
    <property type="match status" value="1"/>
</dbReference>
<evidence type="ECO:0000256" key="3">
    <source>
        <dbReference type="ARBA" id="ARBA00022448"/>
    </source>
</evidence>
<evidence type="ECO:0000256" key="2">
    <source>
        <dbReference type="ARBA" id="ARBA00010072"/>
    </source>
</evidence>
<feature type="domain" description="ABC transmembrane type-1" evidence="12">
    <location>
        <begin position="19"/>
        <end position="220"/>
    </location>
</feature>
<dbReference type="CDD" id="cd06261">
    <property type="entry name" value="TM_PBP2"/>
    <property type="match status" value="1"/>
</dbReference>
<feature type="transmembrane region" description="Helical" evidence="11">
    <location>
        <begin position="202"/>
        <end position="223"/>
    </location>
</feature>
<evidence type="ECO:0000256" key="8">
    <source>
        <dbReference type="ARBA" id="ARBA00022989"/>
    </source>
</evidence>
<feature type="transmembrane region" description="Helical" evidence="11">
    <location>
        <begin position="54"/>
        <end position="76"/>
    </location>
</feature>
<evidence type="ECO:0000256" key="4">
    <source>
        <dbReference type="ARBA" id="ARBA00022475"/>
    </source>
</evidence>
<dbReference type="InterPro" id="IPR043429">
    <property type="entry name" value="ArtM/GltK/GlnP/TcyL/YhdX-like"/>
</dbReference>
<accession>A0ABY2D5W3</accession>
<evidence type="ECO:0000256" key="7">
    <source>
        <dbReference type="ARBA" id="ARBA00022970"/>
    </source>
</evidence>
<dbReference type="InterPro" id="IPR010065">
    <property type="entry name" value="AA_ABC_transptr_permease_3TM"/>
</dbReference>
<dbReference type="InterPro" id="IPR000515">
    <property type="entry name" value="MetI-like"/>
</dbReference>
<keyword evidence="5" id="KW-0997">Cell inner membrane</keyword>
<evidence type="ECO:0000256" key="11">
    <source>
        <dbReference type="RuleBase" id="RU363032"/>
    </source>
</evidence>
<gene>
    <name evidence="13" type="ORF">E0702_10805</name>
</gene>
<dbReference type="NCBIfam" id="TIGR01726">
    <property type="entry name" value="HEQRo_perm_3TM"/>
    <property type="match status" value="1"/>
</dbReference>
<keyword evidence="3 11" id="KW-0813">Transport</keyword>
<dbReference type="PANTHER" id="PTHR30614:SF10">
    <property type="entry name" value="ARGININE ABC TRANSPORTER PERMEASE PROTEIN ARTM"/>
    <property type="match status" value="1"/>
</dbReference>
<feature type="transmembrane region" description="Helical" evidence="11">
    <location>
        <begin position="20"/>
        <end position="42"/>
    </location>
</feature>
<dbReference type="PANTHER" id="PTHR30614">
    <property type="entry name" value="MEMBRANE COMPONENT OF AMINO ACID ABC TRANSPORTER"/>
    <property type="match status" value="1"/>
</dbReference>
<evidence type="ECO:0000256" key="5">
    <source>
        <dbReference type="ARBA" id="ARBA00022519"/>
    </source>
</evidence>
<dbReference type="EMBL" id="SLTR01000013">
    <property type="protein sequence ID" value="TDB02101.1"/>
    <property type="molecule type" value="Genomic_DNA"/>
</dbReference>
<keyword evidence="8 11" id="KW-1133">Transmembrane helix</keyword>
<dbReference type="SUPFAM" id="SSF161098">
    <property type="entry name" value="MetI-like"/>
    <property type="match status" value="1"/>
</dbReference>
<evidence type="ECO:0000256" key="9">
    <source>
        <dbReference type="ARBA" id="ARBA00023136"/>
    </source>
</evidence>